<keyword evidence="1" id="KW-0479">Metal-binding</keyword>
<feature type="compositionally biased region" description="Low complexity" evidence="2">
    <location>
        <begin position="82"/>
        <end position="91"/>
    </location>
</feature>
<gene>
    <name evidence="5" type="primary">LOC107424295</name>
</gene>
<dbReference type="GO" id="GO:0008270">
    <property type="term" value="F:zinc ion binding"/>
    <property type="evidence" value="ECO:0007669"/>
    <property type="project" value="UniProtKB-KW"/>
</dbReference>
<name>A0A6P4A7I2_ZIZJJ</name>
<evidence type="ECO:0000256" key="1">
    <source>
        <dbReference type="PROSITE-ProRule" id="PRU00042"/>
    </source>
</evidence>
<keyword evidence="1" id="KW-0863">Zinc-finger</keyword>
<dbReference type="AlphaFoldDB" id="A0A6P4A7I2"/>
<feature type="compositionally biased region" description="Pro residues" evidence="2">
    <location>
        <begin position="198"/>
        <end position="207"/>
    </location>
</feature>
<proteinExistence type="predicted"/>
<keyword evidence="4" id="KW-1185">Reference proteome</keyword>
<dbReference type="KEGG" id="zju:107424295"/>
<dbReference type="PANTHER" id="PTHR47591">
    <property type="entry name" value="ZINC FINGER PROTEIN ZAT2-RELATED"/>
    <property type="match status" value="1"/>
</dbReference>
<feature type="region of interest" description="Disordered" evidence="2">
    <location>
        <begin position="1"/>
        <end position="144"/>
    </location>
</feature>
<protein>
    <submittedName>
        <fullName evidence="5">Uncharacterized protein LOC107424295</fullName>
    </submittedName>
</protein>
<evidence type="ECO:0000259" key="3">
    <source>
        <dbReference type="PROSITE" id="PS50157"/>
    </source>
</evidence>
<dbReference type="PROSITE" id="PS00028">
    <property type="entry name" value="ZINC_FINGER_C2H2_1"/>
    <property type="match status" value="1"/>
</dbReference>
<dbReference type="PROSITE" id="PS50157">
    <property type="entry name" value="ZINC_FINGER_C2H2_2"/>
    <property type="match status" value="1"/>
</dbReference>
<organism evidence="4 5">
    <name type="scientific">Ziziphus jujuba</name>
    <name type="common">Chinese jujube</name>
    <name type="synonym">Ziziphus sativa</name>
    <dbReference type="NCBI Taxonomy" id="326968"/>
    <lineage>
        <taxon>Eukaryota</taxon>
        <taxon>Viridiplantae</taxon>
        <taxon>Streptophyta</taxon>
        <taxon>Embryophyta</taxon>
        <taxon>Tracheophyta</taxon>
        <taxon>Spermatophyta</taxon>
        <taxon>Magnoliopsida</taxon>
        <taxon>eudicotyledons</taxon>
        <taxon>Gunneridae</taxon>
        <taxon>Pentapetalae</taxon>
        <taxon>rosids</taxon>
        <taxon>fabids</taxon>
        <taxon>Rosales</taxon>
        <taxon>Rhamnaceae</taxon>
        <taxon>Paliureae</taxon>
        <taxon>Ziziphus</taxon>
    </lineage>
</organism>
<dbReference type="InParanoid" id="A0A6P4A7I2"/>
<dbReference type="Proteomes" id="UP001652623">
    <property type="component" value="Chromosome 7"/>
</dbReference>
<dbReference type="RefSeq" id="XP_015889546.2">
    <property type="nucleotide sequence ID" value="XM_016034060.2"/>
</dbReference>
<feature type="domain" description="C2H2-type" evidence="3">
    <location>
        <begin position="151"/>
        <end position="178"/>
    </location>
</feature>
<sequence>MTNPKDSSEKSPAEKETQPQQSQGGEEETAGAGGSSSSPPKEKGETAKSVAEVGGGSSSVVPPRPTQTGAGRGGAPTRLQPRAAASASRAVGSGGVGGTGGAGGEQGGGGGGGAGGGPTAVATAARAPPSGSGGRAKRKASEIIGPVGVEMVCSVCKRDFGSWKALSGHMRSHPERQWRGIFPPPVEPRFAAAQGQQPNPPDQPQPPTGQGVPEERVALDVDLNQPHQGEEEEGGEEASPPPPEPEKDAGGGAFDLNMPPASGDGDE</sequence>
<accession>A0A6P4A7I2</accession>
<evidence type="ECO:0000313" key="5">
    <source>
        <dbReference type="RefSeq" id="XP_015889546.2"/>
    </source>
</evidence>
<keyword evidence="1" id="KW-0862">Zinc</keyword>
<feature type="compositionally biased region" description="Gly residues" evidence="2">
    <location>
        <begin position="92"/>
        <end position="118"/>
    </location>
</feature>
<dbReference type="GeneID" id="107424295"/>
<feature type="region of interest" description="Disordered" evidence="2">
    <location>
        <begin position="168"/>
        <end position="267"/>
    </location>
</feature>
<evidence type="ECO:0000256" key="2">
    <source>
        <dbReference type="SAM" id="MobiDB-lite"/>
    </source>
</evidence>
<feature type="compositionally biased region" description="Basic and acidic residues" evidence="2">
    <location>
        <begin position="1"/>
        <end position="17"/>
    </location>
</feature>
<reference evidence="5" key="1">
    <citation type="submission" date="2025-08" db="UniProtKB">
        <authorList>
            <consortium name="RefSeq"/>
        </authorList>
    </citation>
    <scope>IDENTIFICATION</scope>
    <source>
        <tissue evidence="5">Seedling</tissue>
    </source>
</reference>
<dbReference type="Pfam" id="PF13912">
    <property type="entry name" value="zf-C2H2_6"/>
    <property type="match status" value="1"/>
</dbReference>
<feature type="compositionally biased region" description="Low complexity" evidence="2">
    <location>
        <begin position="119"/>
        <end position="130"/>
    </location>
</feature>
<dbReference type="InterPro" id="IPR013087">
    <property type="entry name" value="Znf_C2H2_type"/>
</dbReference>
<dbReference type="PANTHER" id="PTHR47591:SF13">
    <property type="entry name" value="OS02G0293900 PROTEIN"/>
    <property type="match status" value="1"/>
</dbReference>
<evidence type="ECO:0000313" key="4">
    <source>
        <dbReference type="Proteomes" id="UP001652623"/>
    </source>
</evidence>